<reference evidence="3" key="1">
    <citation type="journal article" date="2021" name="BMC Genomics">
        <title>Chromosome-level genome assembly and manually-curated proteome of model necrotroph Parastagonospora nodorum Sn15 reveals a genome-wide trove of candidate effector homologs, and redundancy of virulence-related functions within an accessory chromosome.</title>
        <authorList>
            <person name="Bertazzoni S."/>
            <person name="Jones D.A.B."/>
            <person name="Phan H.T."/>
            <person name="Tan K.-C."/>
            <person name="Hane J.K."/>
        </authorList>
    </citation>
    <scope>NUCLEOTIDE SEQUENCE [LARGE SCALE GENOMIC DNA]</scope>
    <source>
        <strain evidence="3">SN15 / ATCC MYA-4574 / FGSC 10173)</strain>
    </source>
</reference>
<organism evidence="2 3">
    <name type="scientific">Phaeosphaeria nodorum (strain SN15 / ATCC MYA-4574 / FGSC 10173)</name>
    <name type="common">Glume blotch fungus</name>
    <name type="synonym">Parastagonospora nodorum</name>
    <dbReference type="NCBI Taxonomy" id="321614"/>
    <lineage>
        <taxon>Eukaryota</taxon>
        <taxon>Fungi</taxon>
        <taxon>Dikarya</taxon>
        <taxon>Ascomycota</taxon>
        <taxon>Pezizomycotina</taxon>
        <taxon>Dothideomycetes</taxon>
        <taxon>Pleosporomycetidae</taxon>
        <taxon>Pleosporales</taxon>
        <taxon>Pleosporineae</taxon>
        <taxon>Phaeosphaeriaceae</taxon>
        <taxon>Parastagonospora</taxon>
    </lineage>
</organism>
<protein>
    <submittedName>
        <fullName evidence="2">Uncharacterized protein</fullName>
    </submittedName>
</protein>
<dbReference type="Proteomes" id="UP000663193">
    <property type="component" value="Chromosome 12"/>
</dbReference>
<evidence type="ECO:0000313" key="2">
    <source>
        <dbReference type="EMBL" id="QRD01614.1"/>
    </source>
</evidence>
<evidence type="ECO:0000313" key="3">
    <source>
        <dbReference type="Proteomes" id="UP000663193"/>
    </source>
</evidence>
<sequence>MGAGNDTKIGRGQPESGSLRECHSRSKVKRRDGRGISCFQPTVHASTRGGRERQG</sequence>
<proteinExistence type="predicted"/>
<gene>
    <name evidence="2" type="ORF">JI435_122490</name>
</gene>
<name>A0A7U2FC86_PHANO</name>
<evidence type="ECO:0000256" key="1">
    <source>
        <dbReference type="SAM" id="MobiDB-lite"/>
    </source>
</evidence>
<dbReference type="EMBL" id="CP069034">
    <property type="protein sequence ID" value="QRD01614.1"/>
    <property type="molecule type" value="Genomic_DNA"/>
</dbReference>
<keyword evidence="3" id="KW-1185">Reference proteome</keyword>
<accession>A0A7U2FC86</accession>
<dbReference type="AlphaFoldDB" id="A0A7U2FC86"/>
<feature type="region of interest" description="Disordered" evidence="1">
    <location>
        <begin position="1"/>
        <end position="55"/>
    </location>
</feature>
<dbReference type="VEuPathDB" id="FungiDB:JI435_122490"/>